<keyword evidence="3" id="KW-1185">Reference proteome</keyword>
<dbReference type="RefSeq" id="WP_347307596.1">
    <property type="nucleotide sequence ID" value="NZ_JBAJEX010000002.1"/>
</dbReference>
<feature type="chain" id="PRO_5045573519" evidence="1">
    <location>
        <begin position="19"/>
        <end position="184"/>
    </location>
</feature>
<evidence type="ECO:0000256" key="1">
    <source>
        <dbReference type="SAM" id="SignalP"/>
    </source>
</evidence>
<evidence type="ECO:0000313" key="3">
    <source>
        <dbReference type="Proteomes" id="UP001482231"/>
    </source>
</evidence>
<accession>A0ABV0EFI9</accession>
<evidence type="ECO:0000313" key="2">
    <source>
        <dbReference type="EMBL" id="MEO1766498.1"/>
    </source>
</evidence>
<dbReference type="EMBL" id="JBAJEX010000002">
    <property type="protein sequence ID" value="MEO1766498.1"/>
    <property type="molecule type" value="Genomic_DNA"/>
</dbReference>
<dbReference type="Proteomes" id="UP001482231">
    <property type="component" value="Unassembled WGS sequence"/>
</dbReference>
<name>A0ABV0EFI9_9BURK</name>
<gene>
    <name evidence="2" type="ORF">V6E02_04655</name>
</gene>
<sequence>MRSLLTVTLLTLCGWALAAQQVEIINPETGLKSWKKLDRGFSIELVQILPEFVEATYASRDLPRALYASMKGYCIFGTVVRNESDAPLSYRVAEWRYVTRDGKRHRLRTKSEWIAVWRKLGADFSYSILPDDIEFDVGDWAQGFTTPKIAPGTRFDLIYTWRQHGKILTGKLENLECPQGSGLR</sequence>
<keyword evidence="1" id="KW-0732">Signal</keyword>
<proteinExistence type="predicted"/>
<feature type="signal peptide" evidence="1">
    <location>
        <begin position="1"/>
        <end position="18"/>
    </location>
</feature>
<organism evidence="2 3">
    <name type="scientific">Thiobacter aerophilum</name>
    <dbReference type="NCBI Taxonomy" id="3121275"/>
    <lineage>
        <taxon>Bacteria</taxon>
        <taxon>Pseudomonadati</taxon>
        <taxon>Pseudomonadota</taxon>
        <taxon>Betaproteobacteria</taxon>
        <taxon>Burkholderiales</taxon>
        <taxon>Thiobacteraceae</taxon>
        <taxon>Thiobacter</taxon>
    </lineage>
</organism>
<protein>
    <submittedName>
        <fullName evidence="2">Uncharacterized protein</fullName>
    </submittedName>
</protein>
<reference evidence="2 3" key="1">
    <citation type="submission" date="2024-02" db="EMBL/GenBank/DDBJ databases">
        <title>New thermophilic sulfur-oxidizing bacteria from a hot springs of the Uzon caldera (Kamchatka, Russia).</title>
        <authorList>
            <person name="Dukat A.M."/>
            <person name="Elcheninov A.G."/>
            <person name="Frolov E.N."/>
        </authorList>
    </citation>
    <scope>NUCLEOTIDE SEQUENCE [LARGE SCALE GENOMIC DNA]</scope>
    <source>
        <strain evidence="2 3">AK1</strain>
    </source>
</reference>
<comment type="caution">
    <text evidence="2">The sequence shown here is derived from an EMBL/GenBank/DDBJ whole genome shotgun (WGS) entry which is preliminary data.</text>
</comment>